<feature type="region of interest" description="Disordered" evidence="9">
    <location>
        <begin position="1"/>
        <end position="51"/>
    </location>
</feature>
<dbReference type="SUPFAM" id="SSF56112">
    <property type="entry name" value="Protein kinase-like (PK-like)"/>
    <property type="match status" value="1"/>
</dbReference>
<evidence type="ECO:0000256" key="2">
    <source>
        <dbReference type="ARBA" id="ARBA00022527"/>
    </source>
</evidence>
<keyword evidence="4" id="KW-0547">Nucleotide-binding</keyword>
<evidence type="ECO:0000313" key="13">
    <source>
        <dbReference type="Proteomes" id="UP001499924"/>
    </source>
</evidence>
<dbReference type="Proteomes" id="UP001499924">
    <property type="component" value="Unassembled WGS sequence"/>
</dbReference>
<comment type="caution">
    <text evidence="12">The sequence shown here is derived from an EMBL/GenBank/DDBJ whole genome shotgun (WGS) entry which is preliminary data.</text>
</comment>
<keyword evidence="10" id="KW-1133">Transmembrane helix</keyword>
<evidence type="ECO:0000256" key="6">
    <source>
        <dbReference type="ARBA" id="ARBA00022840"/>
    </source>
</evidence>
<dbReference type="InterPro" id="IPR011009">
    <property type="entry name" value="Kinase-like_dom_sf"/>
</dbReference>
<protein>
    <recommendedName>
        <fullName evidence="1">non-specific serine/threonine protein kinase</fullName>
        <ecNumber evidence="1">2.7.11.1</ecNumber>
    </recommendedName>
</protein>
<keyword evidence="6" id="KW-0067">ATP-binding</keyword>
<proteinExistence type="predicted"/>
<keyword evidence="10" id="KW-0812">Transmembrane</keyword>
<dbReference type="Gene3D" id="1.10.510.10">
    <property type="entry name" value="Transferase(Phosphotransferase) domain 1"/>
    <property type="match status" value="1"/>
</dbReference>
<evidence type="ECO:0000256" key="5">
    <source>
        <dbReference type="ARBA" id="ARBA00022777"/>
    </source>
</evidence>
<feature type="transmembrane region" description="Helical" evidence="10">
    <location>
        <begin position="209"/>
        <end position="228"/>
    </location>
</feature>
<dbReference type="EC" id="2.7.11.1" evidence="1"/>
<evidence type="ECO:0000256" key="1">
    <source>
        <dbReference type="ARBA" id="ARBA00012513"/>
    </source>
</evidence>
<dbReference type="InterPro" id="IPR000719">
    <property type="entry name" value="Prot_kinase_dom"/>
</dbReference>
<feature type="transmembrane region" description="Helical" evidence="10">
    <location>
        <begin position="234"/>
        <end position="255"/>
    </location>
</feature>
<evidence type="ECO:0000256" key="8">
    <source>
        <dbReference type="ARBA" id="ARBA00048679"/>
    </source>
</evidence>
<keyword evidence="5" id="KW-0418">Kinase</keyword>
<dbReference type="PROSITE" id="PS00108">
    <property type="entry name" value="PROTEIN_KINASE_ST"/>
    <property type="match status" value="1"/>
</dbReference>
<keyword evidence="10" id="KW-0472">Membrane</keyword>
<evidence type="ECO:0000256" key="9">
    <source>
        <dbReference type="SAM" id="MobiDB-lite"/>
    </source>
</evidence>
<evidence type="ECO:0000256" key="7">
    <source>
        <dbReference type="ARBA" id="ARBA00047899"/>
    </source>
</evidence>
<evidence type="ECO:0000256" key="4">
    <source>
        <dbReference type="ARBA" id="ARBA00022741"/>
    </source>
</evidence>
<sequence length="583" mass="63495">MSSRGVGQAPVGQAPVMAASGTGEGGPGRPARIGRLRRPSPASEFRRPSGRDRSLRARVPRRAWWWAGALVASLLGLVLVTLLTRGRGLTELDHHLDDLIRSVGAREQLEDVQTAAVDTGYRVIWVPTVIVLAWFARWRHLLVYGGTISLIAAVAQVGAGESALARVVRSGVTGSEEQLYLPAWPVLVLASVAAGSVLALSPAGRARRWGWAVVSVLLVLYIVLRGAVDLDPVAVGGLSALAGTSLVALAFLLLAPERDFPVVYHREVKAHLRLEGERTERVRAAVLDQLGLDLAALEPYRLDGSAGSTPCRLRLATGPPEFLFGKLYASNHLRSDRWYKYVRVLRYGRLEDEAPFSSVRRLVEREDYFLRLLRDGGVRVPDPVGVVEVVPGQEYLLVCELVPDAVEILDGRGPDGQLTDVVIDDALVQIRLMWAAGVAHRDIKPSNVLVQGNRVYLVDVSFGETRPSRWRQSVDLANMLLILALGATPERVVQRSAELFDPEEVAEAFAATGSVTLPRQLRRLVDTGDRDLVEEFRALLPPVRPVRIQRWSTRRVLLALATAGGLLLAAAVVVLNLRAGGLL</sequence>
<dbReference type="PROSITE" id="PS50011">
    <property type="entry name" value="PROTEIN_KINASE_DOM"/>
    <property type="match status" value="1"/>
</dbReference>
<evidence type="ECO:0000313" key="12">
    <source>
        <dbReference type="EMBL" id="GAA3162399.1"/>
    </source>
</evidence>
<organism evidence="12 13">
    <name type="scientific">Blastococcus jejuensis</name>
    <dbReference type="NCBI Taxonomy" id="351224"/>
    <lineage>
        <taxon>Bacteria</taxon>
        <taxon>Bacillati</taxon>
        <taxon>Actinomycetota</taxon>
        <taxon>Actinomycetes</taxon>
        <taxon>Geodermatophilales</taxon>
        <taxon>Geodermatophilaceae</taxon>
        <taxon>Blastococcus</taxon>
    </lineage>
</organism>
<dbReference type="Pfam" id="PF01163">
    <property type="entry name" value="RIO1"/>
    <property type="match status" value="1"/>
</dbReference>
<feature type="transmembrane region" description="Helical" evidence="10">
    <location>
        <begin position="63"/>
        <end position="83"/>
    </location>
</feature>
<gene>
    <name evidence="12" type="ORF">GCM10010531_12750</name>
</gene>
<feature type="domain" description="Protein kinase" evidence="11">
    <location>
        <begin position="313"/>
        <end position="583"/>
    </location>
</feature>
<dbReference type="EMBL" id="BAAAVV010000002">
    <property type="protein sequence ID" value="GAA3162399.1"/>
    <property type="molecule type" value="Genomic_DNA"/>
</dbReference>
<dbReference type="InterPro" id="IPR008271">
    <property type="entry name" value="Ser/Thr_kinase_AS"/>
</dbReference>
<keyword evidence="13" id="KW-1185">Reference proteome</keyword>
<name>A0ABP6P0C3_9ACTN</name>
<dbReference type="InterPro" id="IPR018934">
    <property type="entry name" value="RIO_dom"/>
</dbReference>
<feature type="transmembrane region" description="Helical" evidence="10">
    <location>
        <begin position="179"/>
        <end position="200"/>
    </location>
</feature>
<evidence type="ECO:0000256" key="10">
    <source>
        <dbReference type="SAM" id="Phobius"/>
    </source>
</evidence>
<evidence type="ECO:0000259" key="11">
    <source>
        <dbReference type="PROSITE" id="PS50011"/>
    </source>
</evidence>
<accession>A0ABP6P0C3</accession>
<feature type="transmembrane region" description="Helical" evidence="10">
    <location>
        <begin position="119"/>
        <end position="136"/>
    </location>
</feature>
<comment type="catalytic activity">
    <reaction evidence="8">
        <text>L-seryl-[protein] + ATP = O-phospho-L-seryl-[protein] + ADP + H(+)</text>
        <dbReference type="Rhea" id="RHEA:17989"/>
        <dbReference type="Rhea" id="RHEA-COMP:9863"/>
        <dbReference type="Rhea" id="RHEA-COMP:11604"/>
        <dbReference type="ChEBI" id="CHEBI:15378"/>
        <dbReference type="ChEBI" id="CHEBI:29999"/>
        <dbReference type="ChEBI" id="CHEBI:30616"/>
        <dbReference type="ChEBI" id="CHEBI:83421"/>
        <dbReference type="ChEBI" id="CHEBI:456216"/>
        <dbReference type="EC" id="2.7.11.1"/>
    </reaction>
</comment>
<keyword evidence="3" id="KW-0808">Transferase</keyword>
<reference evidence="13" key="1">
    <citation type="journal article" date="2019" name="Int. J. Syst. Evol. Microbiol.">
        <title>The Global Catalogue of Microorganisms (GCM) 10K type strain sequencing project: providing services to taxonomists for standard genome sequencing and annotation.</title>
        <authorList>
            <consortium name="The Broad Institute Genomics Platform"/>
            <consortium name="The Broad Institute Genome Sequencing Center for Infectious Disease"/>
            <person name="Wu L."/>
            <person name="Ma J."/>
        </authorList>
    </citation>
    <scope>NUCLEOTIDE SEQUENCE [LARGE SCALE GENOMIC DNA]</scope>
    <source>
        <strain evidence="13">JCM 15614</strain>
    </source>
</reference>
<evidence type="ECO:0000256" key="3">
    <source>
        <dbReference type="ARBA" id="ARBA00022679"/>
    </source>
</evidence>
<feature type="transmembrane region" description="Helical" evidence="10">
    <location>
        <begin position="556"/>
        <end position="577"/>
    </location>
</feature>
<comment type="catalytic activity">
    <reaction evidence="7">
        <text>L-threonyl-[protein] + ATP = O-phospho-L-threonyl-[protein] + ADP + H(+)</text>
        <dbReference type="Rhea" id="RHEA:46608"/>
        <dbReference type="Rhea" id="RHEA-COMP:11060"/>
        <dbReference type="Rhea" id="RHEA-COMP:11605"/>
        <dbReference type="ChEBI" id="CHEBI:15378"/>
        <dbReference type="ChEBI" id="CHEBI:30013"/>
        <dbReference type="ChEBI" id="CHEBI:30616"/>
        <dbReference type="ChEBI" id="CHEBI:61977"/>
        <dbReference type="ChEBI" id="CHEBI:456216"/>
        <dbReference type="EC" id="2.7.11.1"/>
    </reaction>
</comment>
<keyword evidence="2" id="KW-0723">Serine/threonine-protein kinase</keyword>
<feature type="transmembrane region" description="Helical" evidence="10">
    <location>
        <begin position="141"/>
        <end position="159"/>
    </location>
</feature>